<sequence length="452" mass="48201">MKLTKISLLAALAISGAVAGGNVEKVEVAVVEEVLSNWDFSGQAVLYYQTMDKTGDVDLFSQESGRANAGLQLNAVGKFDYGLSVGAQVTGLGTLGLQNEVVSNIMQSADGNLNGGAVTKLYMAWSNEANTIKIGRQELPKSLSPFAWSEGWNVFKNTYEAALYVNTMIPSTVLVGAWVSGANQNGVGAWDGNGNWLMNSGSNLNEFNDVNGDDGIFMVTAQNKSINGLTITGSVYYAPSLLDNMMSKAEDLAGEPHTAAEIGDDATIIWGDISYANADFPVTFAAQGGQVSVGGDTEDTTAFGAKIGANYNVFGFTAAYSSVDEGTTGVFNVGGVKTPLYTQMILNQNFIASNADTILLKATAKALGGKFIAQYGMTTMNDRDLLTSIGDIDYNEFDFIYKTKVWNDNITLLAAYVNQDLDAKVVTDSEGNAEVVSPDANNVIRFWARYNF</sequence>
<dbReference type="EMBL" id="FPHC01000039">
    <property type="protein sequence ID" value="SFV55981.1"/>
    <property type="molecule type" value="Genomic_DNA"/>
</dbReference>
<organism evidence="1">
    <name type="scientific">hydrothermal vent metagenome</name>
    <dbReference type="NCBI Taxonomy" id="652676"/>
    <lineage>
        <taxon>unclassified sequences</taxon>
        <taxon>metagenomes</taxon>
        <taxon>ecological metagenomes</taxon>
    </lineage>
</organism>
<dbReference type="InterPro" id="IPR023614">
    <property type="entry name" value="Porin_dom_sf"/>
</dbReference>
<dbReference type="Gene3D" id="2.40.160.10">
    <property type="entry name" value="Porin"/>
    <property type="match status" value="1"/>
</dbReference>
<gene>
    <name evidence="1" type="ORF">MNB_SV-6-1633</name>
</gene>
<proteinExistence type="predicted"/>
<name>A0A1W1BRA0_9ZZZZ</name>
<protein>
    <recommendedName>
        <fullName evidence="2">Porin domain-containing protein</fullName>
    </recommendedName>
</protein>
<evidence type="ECO:0000313" key="1">
    <source>
        <dbReference type="EMBL" id="SFV55981.1"/>
    </source>
</evidence>
<dbReference type="AlphaFoldDB" id="A0A1W1BRA0"/>
<accession>A0A1W1BRA0</accession>
<reference evidence="1" key="1">
    <citation type="submission" date="2016-10" db="EMBL/GenBank/DDBJ databases">
        <authorList>
            <person name="de Groot N.N."/>
        </authorList>
    </citation>
    <scope>NUCLEOTIDE SEQUENCE</scope>
</reference>
<evidence type="ECO:0008006" key="2">
    <source>
        <dbReference type="Google" id="ProtNLM"/>
    </source>
</evidence>